<comment type="caution">
    <text evidence="1">The sequence shown here is derived from an EMBL/GenBank/DDBJ whole genome shotgun (WGS) entry which is preliminary data.</text>
</comment>
<sequence>MTTTRHKRRRQLVTKGLVGACCGGHPPIHAKSADSEVLAKVLEMLSGMDARMRKMEALHARIKEDERMRGADESRLFTSTLEADFAGRLHRGAWRIHTSANNVDHRKFIV</sequence>
<gene>
    <name evidence="1" type="ORF">PM001_LOCUS32944</name>
</gene>
<name>A0AAV1VNE6_9STRA</name>
<reference evidence="1" key="1">
    <citation type="submission" date="2024-01" db="EMBL/GenBank/DDBJ databases">
        <authorList>
            <person name="Webb A."/>
        </authorList>
    </citation>
    <scope>NUCLEOTIDE SEQUENCE</scope>
    <source>
        <strain evidence="1">Pm1</strain>
    </source>
</reference>
<evidence type="ECO:0000313" key="2">
    <source>
        <dbReference type="Proteomes" id="UP001162060"/>
    </source>
</evidence>
<dbReference type="EMBL" id="CAKLBY020000387">
    <property type="protein sequence ID" value="CAK7947794.1"/>
    <property type="molecule type" value="Genomic_DNA"/>
</dbReference>
<protein>
    <submittedName>
        <fullName evidence="1">Uncharacterized protein</fullName>
    </submittedName>
</protein>
<evidence type="ECO:0000313" key="1">
    <source>
        <dbReference type="EMBL" id="CAK7947794.1"/>
    </source>
</evidence>
<dbReference type="Proteomes" id="UP001162060">
    <property type="component" value="Unassembled WGS sequence"/>
</dbReference>
<proteinExistence type="predicted"/>
<organism evidence="1 2">
    <name type="scientific">Peronospora matthiolae</name>
    <dbReference type="NCBI Taxonomy" id="2874970"/>
    <lineage>
        <taxon>Eukaryota</taxon>
        <taxon>Sar</taxon>
        <taxon>Stramenopiles</taxon>
        <taxon>Oomycota</taxon>
        <taxon>Peronosporomycetes</taxon>
        <taxon>Peronosporales</taxon>
        <taxon>Peronosporaceae</taxon>
        <taxon>Peronospora</taxon>
    </lineage>
</organism>
<accession>A0AAV1VNE6</accession>
<dbReference type="AlphaFoldDB" id="A0AAV1VNE6"/>